<proteinExistence type="predicted"/>
<evidence type="ECO:0000259" key="3">
    <source>
        <dbReference type="Pfam" id="PF13193"/>
    </source>
</evidence>
<dbReference type="CDD" id="cd05959">
    <property type="entry name" value="BCL_4HBCL"/>
    <property type="match status" value="1"/>
</dbReference>
<evidence type="ECO:0000313" key="4">
    <source>
        <dbReference type="EMBL" id="KXU86231.1"/>
    </source>
</evidence>
<dbReference type="GO" id="GO:0016405">
    <property type="term" value="F:CoA-ligase activity"/>
    <property type="evidence" value="ECO:0007669"/>
    <property type="project" value="InterPro"/>
</dbReference>
<dbReference type="GO" id="GO:0005524">
    <property type="term" value="F:ATP binding"/>
    <property type="evidence" value="ECO:0007669"/>
    <property type="project" value="InterPro"/>
</dbReference>
<keyword evidence="1 4" id="KW-0436">Ligase</keyword>
<feature type="domain" description="AMP-dependent synthetase/ligase" evidence="2">
    <location>
        <begin position="32"/>
        <end position="392"/>
    </location>
</feature>
<accession>A0A149PMF6</accession>
<dbReference type="InterPro" id="IPR011957">
    <property type="entry name" value="Benz_CoA_lig"/>
</dbReference>
<dbReference type="InterPro" id="IPR000873">
    <property type="entry name" value="AMP-dep_synth/lig_dom"/>
</dbReference>
<dbReference type="STRING" id="1399968.CI15_17280"/>
<dbReference type="PANTHER" id="PTHR43352:SF1">
    <property type="entry name" value="ANTHRANILATE--COA LIGASE"/>
    <property type="match status" value="1"/>
</dbReference>
<reference evidence="4 5" key="1">
    <citation type="journal article" date="2015" name="Int. J. Syst. Evol. Microbiol.">
        <title>Burkholderia monticola sp. nov., isolated from mountain soil.</title>
        <authorList>
            <person name="Baek I."/>
            <person name="Seo B."/>
            <person name="Lee I."/>
            <person name="Yi H."/>
            <person name="Chun J."/>
        </authorList>
    </citation>
    <scope>NUCLEOTIDE SEQUENCE [LARGE SCALE GENOMIC DNA]</scope>
    <source>
        <strain evidence="4 5">JC2948</strain>
    </source>
</reference>
<dbReference type="Gene3D" id="3.40.50.12820">
    <property type="match status" value="1"/>
</dbReference>
<dbReference type="AlphaFoldDB" id="A0A149PMF6"/>
<evidence type="ECO:0000313" key="5">
    <source>
        <dbReference type="Proteomes" id="UP000075613"/>
    </source>
</evidence>
<dbReference type="GO" id="GO:0016878">
    <property type="term" value="F:acid-thiol ligase activity"/>
    <property type="evidence" value="ECO:0007669"/>
    <property type="project" value="TreeGrafter"/>
</dbReference>
<dbReference type="Pfam" id="PF13193">
    <property type="entry name" value="AMP-binding_C"/>
    <property type="match status" value="1"/>
</dbReference>
<evidence type="ECO:0000259" key="2">
    <source>
        <dbReference type="Pfam" id="PF00501"/>
    </source>
</evidence>
<dbReference type="Gene3D" id="2.30.38.10">
    <property type="entry name" value="Luciferase, Domain 3"/>
    <property type="match status" value="1"/>
</dbReference>
<dbReference type="Gene3D" id="3.40.50.980">
    <property type="match status" value="1"/>
</dbReference>
<comment type="caution">
    <text evidence="4">The sequence shown here is derived from an EMBL/GenBank/DDBJ whole genome shotgun (WGS) entry which is preliminary data.</text>
</comment>
<dbReference type="SUPFAM" id="SSF56801">
    <property type="entry name" value="Acetyl-CoA synthetase-like"/>
    <property type="match status" value="1"/>
</dbReference>
<dbReference type="InterPro" id="IPR025110">
    <property type="entry name" value="AMP-bd_C"/>
</dbReference>
<sequence>MEALLETSAPQPVAPPPPLFNFARHLFQLNEARASKLAYIDDHGTMTYGELEARARRCASALRALGVHPEERVLLVMLDTASLPVAFLGALYAGIVPVVANTLLSAADYTYMLTHSHARAVIVSAPLLENVTEALSSIDDDGCQLIVSQPHAATETPLAAPRFETLVDAAAPALKGCASNADDIAFWLYSSGSTGKPKGTVHTHANLYWTAELYGKPVLGIVESDVVFSAAKLFFAYGLGNALTFPLSVGATAILMAERPTADAIFARLVQHRPTVFYGVPTLYANMLVSPNLPARADVAIRVCASAGEALPRDVGERFTAHFGAEILDGIGSTEMLHIFLSNRAGEVEYGTTGRPVPGYEVDLRDEAGRPVPDGEVGDLFIKGPSAALMYWSNREKTRATFLGEWIRSGDKYRRLANGCYVYAGRSDDMLKVSGQYVSPVEVEMVLVAHPAVLEAAVVGVDHGGLVKTRAFVVLKRDFTPSDTLADELKAFVKERLAPHKYPREIMFTDDLPKTATGKIQRFKLRELS</sequence>
<keyword evidence="5" id="KW-1185">Reference proteome</keyword>
<evidence type="ECO:0000256" key="1">
    <source>
        <dbReference type="ARBA" id="ARBA00022598"/>
    </source>
</evidence>
<organism evidence="4 5">
    <name type="scientific">Paraburkholderia monticola</name>
    <dbReference type="NCBI Taxonomy" id="1399968"/>
    <lineage>
        <taxon>Bacteria</taxon>
        <taxon>Pseudomonadati</taxon>
        <taxon>Pseudomonadota</taxon>
        <taxon>Betaproteobacteria</taxon>
        <taxon>Burkholderiales</taxon>
        <taxon>Burkholderiaceae</taxon>
        <taxon>Paraburkholderia</taxon>
    </lineage>
</organism>
<name>A0A149PMF6_9BURK</name>
<dbReference type="NCBIfam" id="TIGR02262">
    <property type="entry name" value="benz_CoA_lig"/>
    <property type="match status" value="1"/>
</dbReference>
<dbReference type="InterPro" id="IPR045851">
    <property type="entry name" value="AMP-bd_C_sf"/>
</dbReference>
<dbReference type="Proteomes" id="UP000075613">
    <property type="component" value="Unassembled WGS sequence"/>
</dbReference>
<dbReference type="PANTHER" id="PTHR43352">
    <property type="entry name" value="ACETYL-COA SYNTHETASE"/>
    <property type="match status" value="1"/>
</dbReference>
<feature type="domain" description="AMP-binding enzyme C-terminal" evidence="3">
    <location>
        <begin position="442"/>
        <end position="519"/>
    </location>
</feature>
<protein>
    <submittedName>
        <fullName evidence="4">4-hydroxybenzoate--CoA ligase</fullName>
    </submittedName>
</protein>
<dbReference type="Gene3D" id="3.30.300.30">
    <property type="match status" value="1"/>
</dbReference>
<gene>
    <name evidence="4" type="ORF">CI15_17280</name>
</gene>
<dbReference type="RefSeq" id="WP_062129531.1">
    <property type="nucleotide sequence ID" value="NZ_LRBG01000022.1"/>
</dbReference>
<dbReference type="OrthoDB" id="9766486at2"/>
<dbReference type="GO" id="GO:0044550">
    <property type="term" value="P:secondary metabolite biosynthetic process"/>
    <property type="evidence" value="ECO:0007669"/>
    <property type="project" value="TreeGrafter"/>
</dbReference>
<dbReference type="EMBL" id="LRBG01000022">
    <property type="protein sequence ID" value="KXU86231.1"/>
    <property type="molecule type" value="Genomic_DNA"/>
</dbReference>
<dbReference type="Pfam" id="PF00501">
    <property type="entry name" value="AMP-binding"/>
    <property type="match status" value="1"/>
</dbReference>